<keyword evidence="4" id="KW-0547">Nucleotide-binding</keyword>
<keyword evidence="6" id="KW-0799">Topoisomerase</keyword>
<evidence type="ECO:0000256" key="7">
    <source>
        <dbReference type="ARBA" id="ARBA00023125"/>
    </source>
</evidence>
<evidence type="ECO:0000256" key="5">
    <source>
        <dbReference type="ARBA" id="ARBA00022840"/>
    </source>
</evidence>
<dbReference type="SUPFAM" id="SSF55874">
    <property type="entry name" value="ATPase domain of HSP90 chaperone/DNA topoisomerase II/histidine kinase"/>
    <property type="match status" value="1"/>
</dbReference>
<evidence type="ECO:0000313" key="10">
    <source>
        <dbReference type="EMBL" id="WNG47742.1"/>
    </source>
</evidence>
<proteinExistence type="inferred from homology"/>
<evidence type="ECO:0000256" key="1">
    <source>
        <dbReference type="ARBA" id="ARBA00000185"/>
    </source>
</evidence>
<dbReference type="Proteomes" id="UP001611383">
    <property type="component" value="Chromosome"/>
</dbReference>
<organism evidence="10 11">
    <name type="scientific">Archangium minus</name>
    <dbReference type="NCBI Taxonomy" id="83450"/>
    <lineage>
        <taxon>Bacteria</taxon>
        <taxon>Pseudomonadati</taxon>
        <taxon>Myxococcota</taxon>
        <taxon>Myxococcia</taxon>
        <taxon>Myxococcales</taxon>
        <taxon>Cystobacterineae</taxon>
        <taxon>Archangiaceae</taxon>
        <taxon>Archangium</taxon>
    </lineage>
</organism>
<dbReference type="EC" id="5.6.2.2" evidence="3"/>
<dbReference type="Gene3D" id="3.30.565.10">
    <property type="entry name" value="Histidine kinase-like ATPase, C-terminal domain"/>
    <property type="match status" value="1"/>
</dbReference>
<dbReference type="Gene3D" id="3.30.230.10">
    <property type="match status" value="1"/>
</dbReference>
<dbReference type="SUPFAM" id="SSF54211">
    <property type="entry name" value="Ribosomal protein S5 domain 2-like"/>
    <property type="match status" value="1"/>
</dbReference>
<dbReference type="EMBL" id="CP043494">
    <property type="protein sequence ID" value="WNG47742.1"/>
    <property type="molecule type" value="Genomic_DNA"/>
</dbReference>
<keyword evidence="7" id="KW-0238">DNA-binding</keyword>
<accession>A0ABY9WX71</accession>
<keyword evidence="11" id="KW-1185">Reference proteome</keyword>
<dbReference type="InterPro" id="IPR020568">
    <property type="entry name" value="Ribosomal_Su5_D2-typ_SF"/>
</dbReference>
<evidence type="ECO:0000256" key="6">
    <source>
        <dbReference type="ARBA" id="ARBA00023029"/>
    </source>
</evidence>
<evidence type="ECO:0000256" key="8">
    <source>
        <dbReference type="ARBA" id="ARBA00023235"/>
    </source>
</evidence>
<dbReference type="PANTHER" id="PTHR45866:SF1">
    <property type="entry name" value="DNA GYRASE SUBUNIT B, MITOCHONDRIAL"/>
    <property type="match status" value="1"/>
</dbReference>
<dbReference type="PANTHER" id="PTHR45866">
    <property type="entry name" value="DNA GYRASE/TOPOISOMERASE SUBUNIT B"/>
    <property type="match status" value="1"/>
</dbReference>
<sequence length="380" mass="41930">MPRASSDLVRQIRRRPGMYVGGTGGYGLHRLPLLLLQAGTLAASEGRGDEVRLHFGLGGSCSFSFNGPLWPSRLMSEPPPGDSLARLFTPADADLRAPRPDGASETSLLVSPYEDLAIVNALASELEVSLCSEGRTWRQVFRCGEPVGLVQDLPHTKNGRPSSKGTHIHFVPDSSIFERPRFSIPGLSLRMEELAALHECVSFRLRDDVHQVETHHRFERGLVDYTARISEPALPLHAPWSFEGRHESTRVRLSIQWCGAPGNRALSWVNQLRASGGSHLEGLVQGLHGALYHYAETVGRTLELSVYIPAVLLEGLTVLLDVTVPRPVWLGPVKGVLADEECEFAVARLVETWLSKRFEEEPVVAERILDHVIARYVARG</sequence>
<feature type="domain" description="DNA topoisomerase type IIA subunit B" evidence="9">
    <location>
        <begin position="221"/>
        <end position="379"/>
    </location>
</feature>
<gene>
    <name evidence="10" type="ORF">F0U60_29145</name>
</gene>
<name>A0ABY9WX71_9BACT</name>
<protein>
    <recommendedName>
        <fullName evidence="3">DNA topoisomerase (ATP-hydrolyzing)</fullName>
        <ecNumber evidence="3">5.6.2.2</ecNumber>
    </recommendedName>
</protein>
<evidence type="ECO:0000313" key="11">
    <source>
        <dbReference type="Proteomes" id="UP001611383"/>
    </source>
</evidence>
<dbReference type="Pfam" id="PF00204">
    <property type="entry name" value="DNA_gyraseB"/>
    <property type="match status" value="1"/>
</dbReference>
<dbReference type="InterPro" id="IPR036890">
    <property type="entry name" value="HATPase_C_sf"/>
</dbReference>
<evidence type="ECO:0000256" key="2">
    <source>
        <dbReference type="ARBA" id="ARBA00010708"/>
    </source>
</evidence>
<keyword evidence="5" id="KW-0067">ATP-binding</keyword>
<evidence type="ECO:0000259" key="9">
    <source>
        <dbReference type="Pfam" id="PF00204"/>
    </source>
</evidence>
<reference evidence="10 11" key="1">
    <citation type="submission" date="2019-08" db="EMBL/GenBank/DDBJ databases">
        <title>Archangium and Cystobacter genomes.</title>
        <authorList>
            <person name="Chen I.-C.K."/>
            <person name="Wielgoss S."/>
        </authorList>
    </citation>
    <scope>NUCLEOTIDE SEQUENCE [LARGE SCALE GENOMIC DNA]</scope>
    <source>
        <strain evidence="10 11">Cbm 6</strain>
    </source>
</reference>
<comment type="catalytic activity">
    <reaction evidence="1">
        <text>ATP-dependent breakage, passage and rejoining of double-stranded DNA.</text>
        <dbReference type="EC" id="5.6.2.2"/>
    </reaction>
</comment>
<evidence type="ECO:0000256" key="3">
    <source>
        <dbReference type="ARBA" id="ARBA00012895"/>
    </source>
</evidence>
<comment type="similarity">
    <text evidence="2">Belongs to the type II topoisomerase GyrB family.</text>
</comment>
<dbReference type="InterPro" id="IPR013506">
    <property type="entry name" value="Topo_IIA_bsu_dom2"/>
</dbReference>
<dbReference type="InterPro" id="IPR014721">
    <property type="entry name" value="Ribsml_uS5_D2-typ_fold_subgr"/>
</dbReference>
<evidence type="ECO:0000256" key="4">
    <source>
        <dbReference type="ARBA" id="ARBA00022741"/>
    </source>
</evidence>
<keyword evidence="8" id="KW-0413">Isomerase</keyword>